<dbReference type="InterPro" id="IPR003594">
    <property type="entry name" value="HATPase_dom"/>
</dbReference>
<reference evidence="4" key="1">
    <citation type="journal article" date="2019" name="Int. J. Syst. Evol. Microbiol.">
        <title>The Global Catalogue of Microorganisms (GCM) 10K type strain sequencing project: providing services to taxonomists for standard genome sequencing and annotation.</title>
        <authorList>
            <consortium name="The Broad Institute Genomics Platform"/>
            <consortium name="The Broad Institute Genome Sequencing Center for Infectious Disease"/>
            <person name="Wu L."/>
            <person name="Ma J."/>
        </authorList>
    </citation>
    <scope>NUCLEOTIDE SEQUENCE [LARGE SCALE GENOMIC DNA]</scope>
    <source>
        <strain evidence="4">JCM 18401</strain>
    </source>
</reference>
<dbReference type="RefSeq" id="WP_345332136.1">
    <property type="nucleotide sequence ID" value="NZ_BAABJZ010000002.1"/>
</dbReference>
<gene>
    <name evidence="3" type="ORF">GCM10023333_00800</name>
</gene>
<protein>
    <submittedName>
        <fullName evidence="3">ATP-binding protein</fullName>
    </submittedName>
</protein>
<evidence type="ECO:0000256" key="1">
    <source>
        <dbReference type="SAM" id="Coils"/>
    </source>
</evidence>
<dbReference type="GO" id="GO:0005524">
    <property type="term" value="F:ATP binding"/>
    <property type="evidence" value="ECO:0007669"/>
    <property type="project" value="UniProtKB-KW"/>
</dbReference>
<sequence>MTTINRELKSHFKANAGVKDIVGRGLIYNDNVAIIELIKNSKDASSKKVILSMNDIIATPSVLPDFLASPEIIIKDFGMGMSKEDIQEKWLNIAFSEKKNRSDQVYAGNKGVGRFSCDRLGDKLDLYTRTKLGEYLKLTIDWTLFENKGRDDEISSIPLIIEVLDESVFLDAISEDDFDSGTVLIIKNLRSNWNEQKIKKLLAEIEKFSPSLDDDFNVYFSSNVDFKDKELKKRNNAKVNNNILDKLAFKTTYIKSSIDKDGMYLETTLFFQGEIVYLYKAVNPYSSLKNISVEVHYLDTMSKSYFTRSFGIKPNAYGSVFLFYNSFRISPYGNEKNDWLGLDQRKSQGTSRNLGTRDIIGRIDISDSDDTFSVITSREGLAHNDSYFELVAYDHEDQVTLKNGKKEYGYVSTIIRQLENFVVNGIGWNRLIDRHGKQKVVSADDLIRDPKRFTIRNLSEENVLAELKKALKSNFDYIDFDIDENIVSMIQEINEDKYIKFLDDFVTTTEDKALSELNPREKGIVKKIVQASQKQVEEASKKVEQASKEVQAAQSETAKVEKSLKIEQKKQAYLLATRRTLSPDADGLIHTIKLNSVEINEGLEYLLDSIEYEELSKEELINKLSAIKLYSVKNLKMAELVTRSGFDKDIDLRSVDVVQYIFEYLEIYKNNIEIDFTGSDISFTRSISVLNLSIIMDNILSNASKWGASQMKFSFAEDEGTLVLLMSDDGEGMSELFIDRPEQIFELGARDEPSNSIQGSGIGLHHTKELLKGMNATISFVGNDKLLPGACFKVVFK</sequence>
<feature type="domain" description="Histidine kinase/HSP90-like ATPase" evidence="2">
    <location>
        <begin position="692"/>
        <end position="794"/>
    </location>
</feature>
<name>A0ABP9EA94_9GAMM</name>
<evidence type="ECO:0000313" key="3">
    <source>
        <dbReference type="EMBL" id="GAA4871818.1"/>
    </source>
</evidence>
<dbReference type="Pfam" id="PF02518">
    <property type="entry name" value="HATPase_c"/>
    <property type="match status" value="1"/>
</dbReference>
<evidence type="ECO:0000259" key="2">
    <source>
        <dbReference type="Pfam" id="PF02518"/>
    </source>
</evidence>
<accession>A0ABP9EA94</accession>
<comment type="caution">
    <text evidence="3">The sequence shown here is derived from an EMBL/GenBank/DDBJ whole genome shotgun (WGS) entry which is preliminary data.</text>
</comment>
<organism evidence="3 4">
    <name type="scientific">Ferrimonas pelagia</name>
    <dbReference type="NCBI Taxonomy" id="1177826"/>
    <lineage>
        <taxon>Bacteria</taxon>
        <taxon>Pseudomonadati</taxon>
        <taxon>Pseudomonadota</taxon>
        <taxon>Gammaproteobacteria</taxon>
        <taxon>Alteromonadales</taxon>
        <taxon>Ferrimonadaceae</taxon>
        <taxon>Ferrimonas</taxon>
    </lineage>
</organism>
<keyword evidence="3" id="KW-0067">ATP-binding</keyword>
<keyword evidence="4" id="KW-1185">Reference proteome</keyword>
<feature type="coiled-coil region" evidence="1">
    <location>
        <begin position="529"/>
        <end position="563"/>
    </location>
</feature>
<keyword evidence="3" id="KW-0547">Nucleotide-binding</keyword>
<evidence type="ECO:0000313" key="4">
    <source>
        <dbReference type="Proteomes" id="UP001499988"/>
    </source>
</evidence>
<keyword evidence="1" id="KW-0175">Coiled coil</keyword>
<dbReference type="InterPro" id="IPR036890">
    <property type="entry name" value="HATPase_C_sf"/>
</dbReference>
<dbReference type="Proteomes" id="UP001499988">
    <property type="component" value="Unassembled WGS sequence"/>
</dbReference>
<dbReference type="SUPFAM" id="SSF55874">
    <property type="entry name" value="ATPase domain of HSP90 chaperone/DNA topoisomerase II/histidine kinase"/>
    <property type="match status" value="2"/>
</dbReference>
<dbReference type="Gene3D" id="3.30.565.10">
    <property type="entry name" value="Histidine kinase-like ATPase, C-terminal domain"/>
    <property type="match status" value="2"/>
</dbReference>
<proteinExistence type="predicted"/>
<dbReference type="Pfam" id="PF13589">
    <property type="entry name" value="HATPase_c_3"/>
    <property type="match status" value="1"/>
</dbReference>
<dbReference type="EMBL" id="BAABJZ010000002">
    <property type="protein sequence ID" value="GAA4871818.1"/>
    <property type="molecule type" value="Genomic_DNA"/>
</dbReference>